<evidence type="ECO:0000313" key="5">
    <source>
        <dbReference type="Proteomes" id="UP000029590"/>
    </source>
</evidence>
<keyword evidence="1 2" id="KW-0597">Phosphoprotein</keyword>
<dbReference type="EMBL" id="JPGG01000018">
    <property type="protein sequence ID" value="KGC09420.1"/>
    <property type="molecule type" value="Genomic_DNA"/>
</dbReference>
<dbReference type="Pfam" id="PF00072">
    <property type="entry name" value="Response_reg"/>
    <property type="match status" value="1"/>
</dbReference>
<dbReference type="PROSITE" id="PS50110">
    <property type="entry name" value="RESPONSE_REGULATORY"/>
    <property type="match status" value="1"/>
</dbReference>
<gene>
    <name evidence="4" type="ORF">DM48_6817</name>
</gene>
<evidence type="ECO:0000259" key="3">
    <source>
        <dbReference type="PROSITE" id="PS50110"/>
    </source>
</evidence>
<dbReference type="InterPro" id="IPR011006">
    <property type="entry name" value="CheY-like_superfamily"/>
</dbReference>
<dbReference type="InterPro" id="IPR050595">
    <property type="entry name" value="Bact_response_regulator"/>
</dbReference>
<proteinExistence type="predicted"/>
<dbReference type="RefSeq" id="WP_036053737.1">
    <property type="nucleotide sequence ID" value="NZ_CADFAV010000041.1"/>
</dbReference>
<dbReference type="Gene3D" id="3.40.50.2300">
    <property type="match status" value="1"/>
</dbReference>
<evidence type="ECO:0000256" key="1">
    <source>
        <dbReference type="ARBA" id="ARBA00022553"/>
    </source>
</evidence>
<comment type="caution">
    <text evidence="4">The sequence shown here is derived from an EMBL/GenBank/DDBJ whole genome shotgun (WGS) entry which is preliminary data.</text>
</comment>
<dbReference type="PANTHER" id="PTHR44591:SF25">
    <property type="entry name" value="CHEMOTAXIS TWO-COMPONENT RESPONSE REGULATOR"/>
    <property type="match status" value="1"/>
</dbReference>
<name>A0AAW3ERD2_BURGA</name>
<dbReference type="GO" id="GO:0000160">
    <property type="term" value="P:phosphorelay signal transduction system"/>
    <property type="evidence" value="ECO:0007669"/>
    <property type="project" value="InterPro"/>
</dbReference>
<sequence>MAGGKDTLVGIVDDDEEVRDSISTLFRSAGIAVCGFEAAESLLASVELPTMRCVITDLHMHGMDGLDLQRELKARGRDVPVILMTAYPTPEARERARLLGVARFVAKPADPEWLLGEVETLLLA</sequence>
<reference evidence="4 5" key="1">
    <citation type="submission" date="2014-04" db="EMBL/GenBank/DDBJ databases">
        <authorList>
            <person name="Bishop-Lilly K.A."/>
            <person name="Broomall S.M."/>
            <person name="Chain P.S."/>
            <person name="Chertkov O."/>
            <person name="Coyne S.R."/>
            <person name="Daligault H.E."/>
            <person name="Davenport K.W."/>
            <person name="Erkkila T."/>
            <person name="Frey K.G."/>
            <person name="Gibbons H.S."/>
            <person name="Gu W."/>
            <person name="Jaissle J."/>
            <person name="Johnson S.L."/>
            <person name="Koroleva G.I."/>
            <person name="Ladner J.T."/>
            <person name="Lo C.-C."/>
            <person name="Minogue T.D."/>
            <person name="Munk C."/>
            <person name="Palacios G.F."/>
            <person name="Redden C.L."/>
            <person name="Rosenzweig C.N."/>
            <person name="Scholz M.B."/>
            <person name="Teshima H."/>
            <person name="Xu Y."/>
        </authorList>
    </citation>
    <scope>NUCLEOTIDE SEQUENCE [LARGE SCALE GENOMIC DNA]</scope>
    <source>
        <strain evidence="5">gladioli</strain>
    </source>
</reference>
<evidence type="ECO:0000313" key="4">
    <source>
        <dbReference type="EMBL" id="KGC09420.1"/>
    </source>
</evidence>
<organism evidence="4 5">
    <name type="scientific">Burkholderia gladioli</name>
    <name type="common">Pseudomonas marginata</name>
    <name type="synonym">Phytomonas marginata</name>
    <dbReference type="NCBI Taxonomy" id="28095"/>
    <lineage>
        <taxon>Bacteria</taxon>
        <taxon>Pseudomonadati</taxon>
        <taxon>Pseudomonadota</taxon>
        <taxon>Betaproteobacteria</taxon>
        <taxon>Burkholderiales</taxon>
        <taxon>Burkholderiaceae</taxon>
        <taxon>Burkholderia</taxon>
    </lineage>
</organism>
<dbReference type="SMART" id="SM00448">
    <property type="entry name" value="REC"/>
    <property type="match status" value="1"/>
</dbReference>
<dbReference type="AlphaFoldDB" id="A0AAW3ERD2"/>
<protein>
    <submittedName>
        <fullName evidence="4">Response regulator</fullName>
    </submittedName>
</protein>
<feature type="modified residue" description="4-aspartylphosphate" evidence="2">
    <location>
        <position position="57"/>
    </location>
</feature>
<feature type="domain" description="Response regulatory" evidence="3">
    <location>
        <begin position="8"/>
        <end position="122"/>
    </location>
</feature>
<accession>A0AAW3ERD2</accession>
<evidence type="ECO:0000256" key="2">
    <source>
        <dbReference type="PROSITE-ProRule" id="PRU00169"/>
    </source>
</evidence>
<dbReference type="SUPFAM" id="SSF52172">
    <property type="entry name" value="CheY-like"/>
    <property type="match status" value="1"/>
</dbReference>
<dbReference type="InterPro" id="IPR001789">
    <property type="entry name" value="Sig_transdc_resp-reg_receiver"/>
</dbReference>
<dbReference type="Proteomes" id="UP000029590">
    <property type="component" value="Unassembled WGS sequence"/>
</dbReference>
<dbReference type="PANTHER" id="PTHR44591">
    <property type="entry name" value="STRESS RESPONSE REGULATOR PROTEIN 1"/>
    <property type="match status" value="1"/>
</dbReference>